<evidence type="ECO:0000256" key="2">
    <source>
        <dbReference type="ARBA" id="ARBA00011233"/>
    </source>
</evidence>
<dbReference type="EMBL" id="WWCO01000022">
    <property type="protein sequence ID" value="MYM37045.1"/>
    <property type="molecule type" value="Genomic_DNA"/>
</dbReference>
<keyword evidence="9" id="KW-0472">Membrane</keyword>
<evidence type="ECO:0000256" key="4">
    <source>
        <dbReference type="ARBA" id="ARBA00022452"/>
    </source>
</evidence>
<dbReference type="CDD" id="cd00342">
    <property type="entry name" value="gram_neg_porins"/>
    <property type="match status" value="1"/>
</dbReference>
<dbReference type="PANTHER" id="PTHR34501">
    <property type="entry name" value="PROTEIN YDDL-RELATED"/>
    <property type="match status" value="1"/>
</dbReference>
<keyword evidence="5" id="KW-0812">Transmembrane</keyword>
<accession>A0ABW9VED0</accession>
<dbReference type="InterPro" id="IPR023614">
    <property type="entry name" value="Porin_dom_sf"/>
</dbReference>
<comment type="caution">
    <text evidence="13">The sequence shown here is derived from an EMBL/GenBank/DDBJ whole genome shotgun (WGS) entry which is preliminary data.</text>
</comment>
<evidence type="ECO:0000256" key="11">
    <source>
        <dbReference type="SAM" id="SignalP"/>
    </source>
</evidence>
<gene>
    <name evidence="13" type="ORF">GTP38_22215</name>
</gene>
<proteinExistence type="predicted"/>
<evidence type="ECO:0000256" key="1">
    <source>
        <dbReference type="ARBA" id="ARBA00004571"/>
    </source>
</evidence>
<comment type="subcellular location">
    <subcellularLocation>
        <location evidence="1">Cell outer membrane</location>
        <topology evidence="1">Multi-pass membrane protein</topology>
    </subcellularLocation>
</comment>
<name>A0ABW9VED0_9BURK</name>
<evidence type="ECO:0000256" key="5">
    <source>
        <dbReference type="ARBA" id="ARBA00022692"/>
    </source>
</evidence>
<evidence type="ECO:0000256" key="6">
    <source>
        <dbReference type="ARBA" id="ARBA00022729"/>
    </source>
</evidence>
<keyword evidence="3" id="KW-0813">Transport</keyword>
<evidence type="ECO:0000313" key="14">
    <source>
        <dbReference type="Proteomes" id="UP000449678"/>
    </source>
</evidence>
<dbReference type="Gene3D" id="2.40.160.10">
    <property type="entry name" value="Porin"/>
    <property type="match status" value="1"/>
</dbReference>
<feature type="domain" description="Porin" evidence="12">
    <location>
        <begin position="34"/>
        <end position="272"/>
    </location>
</feature>
<keyword evidence="4" id="KW-1134">Transmembrane beta strand</keyword>
<feature type="chain" id="PRO_5047189472" evidence="11">
    <location>
        <begin position="19"/>
        <end position="294"/>
    </location>
</feature>
<keyword evidence="14" id="KW-1185">Reference proteome</keyword>
<dbReference type="PANTHER" id="PTHR34501:SF9">
    <property type="entry name" value="MAJOR OUTER MEMBRANE PROTEIN P.IA"/>
    <property type="match status" value="1"/>
</dbReference>
<dbReference type="Pfam" id="PF13609">
    <property type="entry name" value="Porin_4"/>
    <property type="match status" value="1"/>
</dbReference>
<keyword evidence="8" id="KW-0626">Porin</keyword>
<keyword evidence="10" id="KW-0998">Cell outer membrane</keyword>
<keyword evidence="7" id="KW-0406">Ion transport</keyword>
<sequence>MKPAPLTLVMLMPLAAMAQTEVYGMLDANAPQQKANPFRRPADVGIDGPLGVVALGRQYNLIDETRAVLAKPLQDGSANLAGYTSERYDNTVRYQSSRSRSGIIGSMTYSLGESQFSSATNRAYGATLGYEGGKAKLRISYQRKENTLDATGASPELDHTARNALMAASYDFGGFVGYAGYGHSKGDISSQWSEANPYGLVGQRDLYTNSRDSLVGVVVPLGRATTLLASFIRKDDRGIADRDANQFAIGASYTFSRRSDVYAAFSTIQNRNGAGFTSGNATYRAINVGFRRAF</sequence>
<evidence type="ECO:0000256" key="3">
    <source>
        <dbReference type="ARBA" id="ARBA00022448"/>
    </source>
</evidence>
<protein>
    <submittedName>
        <fullName evidence="13">Porin</fullName>
    </submittedName>
</protein>
<keyword evidence="6 11" id="KW-0732">Signal</keyword>
<dbReference type="Proteomes" id="UP000449678">
    <property type="component" value="Unassembled WGS sequence"/>
</dbReference>
<reference evidence="13 14" key="1">
    <citation type="submission" date="2019-12" db="EMBL/GenBank/DDBJ databases">
        <title>Novel species isolated from a subtropical stream in China.</title>
        <authorList>
            <person name="Lu H."/>
        </authorList>
    </citation>
    <scope>NUCLEOTIDE SEQUENCE [LARGE SCALE GENOMIC DNA]</scope>
    <source>
        <strain evidence="13 14">FT94W</strain>
    </source>
</reference>
<organism evidence="13 14">
    <name type="scientific">Duganella lactea</name>
    <dbReference type="NCBI Taxonomy" id="2692173"/>
    <lineage>
        <taxon>Bacteria</taxon>
        <taxon>Pseudomonadati</taxon>
        <taxon>Pseudomonadota</taxon>
        <taxon>Betaproteobacteria</taxon>
        <taxon>Burkholderiales</taxon>
        <taxon>Oxalobacteraceae</taxon>
        <taxon>Telluria group</taxon>
        <taxon>Duganella</taxon>
    </lineage>
</organism>
<feature type="signal peptide" evidence="11">
    <location>
        <begin position="1"/>
        <end position="18"/>
    </location>
</feature>
<dbReference type="RefSeq" id="WP_160992397.1">
    <property type="nucleotide sequence ID" value="NZ_WWCO01000022.1"/>
</dbReference>
<evidence type="ECO:0000259" key="12">
    <source>
        <dbReference type="Pfam" id="PF13609"/>
    </source>
</evidence>
<evidence type="ECO:0000256" key="10">
    <source>
        <dbReference type="ARBA" id="ARBA00023237"/>
    </source>
</evidence>
<evidence type="ECO:0000256" key="9">
    <source>
        <dbReference type="ARBA" id="ARBA00023136"/>
    </source>
</evidence>
<evidence type="ECO:0000313" key="13">
    <source>
        <dbReference type="EMBL" id="MYM37045.1"/>
    </source>
</evidence>
<comment type="subunit">
    <text evidence="2">Homotrimer.</text>
</comment>
<dbReference type="InterPro" id="IPR033900">
    <property type="entry name" value="Gram_neg_porin_domain"/>
</dbReference>
<evidence type="ECO:0000256" key="7">
    <source>
        <dbReference type="ARBA" id="ARBA00023065"/>
    </source>
</evidence>
<dbReference type="SUPFAM" id="SSF56935">
    <property type="entry name" value="Porins"/>
    <property type="match status" value="1"/>
</dbReference>
<dbReference type="InterPro" id="IPR050298">
    <property type="entry name" value="Gram-neg_bact_OMP"/>
</dbReference>
<evidence type="ECO:0000256" key="8">
    <source>
        <dbReference type="ARBA" id="ARBA00023114"/>
    </source>
</evidence>